<keyword evidence="3" id="KW-1185">Reference proteome</keyword>
<reference evidence="3" key="1">
    <citation type="journal article" date="2019" name="Nat. Commun.">
        <title>The genome of broomcorn millet.</title>
        <authorList>
            <person name="Zou C."/>
            <person name="Miki D."/>
            <person name="Li D."/>
            <person name="Tang Q."/>
            <person name="Xiao L."/>
            <person name="Rajput S."/>
            <person name="Deng P."/>
            <person name="Jia W."/>
            <person name="Huang R."/>
            <person name="Zhang M."/>
            <person name="Sun Y."/>
            <person name="Hu J."/>
            <person name="Fu X."/>
            <person name="Schnable P.S."/>
            <person name="Li F."/>
            <person name="Zhang H."/>
            <person name="Feng B."/>
            <person name="Zhu X."/>
            <person name="Liu R."/>
            <person name="Schnable J.C."/>
            <person name="Zhu J.-K."/>
            <person name="Zhang H."/>
        </authorList>
    </citation>
    <scope>NUCLEOTIDE SEQUENCE [LARGE SCALE GENOMIC DNA]</scope>
</reference>
<accession>A0A3L6S2M7</accession>
<protein>
    <submittedName>
        <fullName evidence="2">Uncharacterized protein</fullName>
    </submittedName>
</protein>
<proteinExistence type="predicted"/>
<evidence type="ECO:0000313" key="3">
    <source>
        <dbReference type="Proteomes" id="UP000275267"/>
    </source>
</evidence>
<dbReference type="EMBL" id="PQIB02000006">
    <property type="protein sequence ID" value="RLN13526.1"/>
    <property type="molecule type" value="Genomic_DNA"/>
</dbReference>
<evidence type="ECO:0000313" key="2">
    <source>
        <dbReference type="EMBL" id="RLN13526.1"/>
    </source>
</evidence>
<feature type="compositionally biased region" description="Polar residues" evidence="1">
    <location>
        <begin position="127"/>
        <end position="136"/>
    </location>
</feature>
<comment type="caution">
    <text evidence="2">The sequence shown here is derived from an EMBL/GenBank/DDBJ whole genome shotgun (WGS) entry which is preliminary data.</text>
</comment>
<dbReference type="AlphaFoldDB" id="A0A3L6S2M7"/>
<sequence length="159" mass="17356">MEKQKPEPQPGHSGGAADHEMYRRKERKRSAERVVGTGHGMTVAESRRSRRLQTSANAGGGARRQATARKIRCSSATRRTIRRAGASSSVKGSTQMPSSRISIPRSSCLFLLVESWQLPTPTAAGRPTSSPPNTRSLRPRRNIGTKKAGRLRSVPSLWA</sequence>
<organism evidence="2 3">
    <name type="scientific">Panicum miliaceum</name>
    <name type="common">Proso millet</name>
    <name type="synonym">Broomcorn millet</name>
    <dbReference type="NCBI Taxonomy" id="4540"/>
    <lineage>
        <taxon>Eukaryota</taxon>
        <taxon>Viridiplantae</taxon>
        <taxon>Streptophyta</taxon>
        <taxon>Embryophyta</taxon>
        <taxon>Tracheophyta</taxon>
        <taxon>Spermatophyta</taxon>
        <taxon>Magnoliopsida</taxon>
        <taxon>Liliopsida</taxon>
        <taxon>Poales</taxon>
        <taxon>Poaceae</taxon>
        <taxon>PACMAD clade</taxon>
        <taxon>Panicoideae</taxon>
        <taxon>Panicodae</taxon>
        <taxon>Paniceae</taxon>
        <taxon>Panicinae</taxon>
        <taxon>Panicum</taxon>
        <taxon>Panicum sect. Panicum</taxon>
    </lineage>
</organism>
<dbReference type="Proteomes" id="UP000275267">
    <property type="component" value="Unassembled WGS sequence"/>
</dbReference>
<feature type="region of interest" description="Disordered" evidence="1">
    <location>
        <begin position="1"/>
        <end position="101"/>
    </location>
</feature>
<name>A0A3L6S2M7_PANMI</name>
<dbReference type="OrthoDB" id="10592538at2759"/>
<gene>
    <name evidence="2" type="ORF">C2845_PM09G02230</name>
</gene>
<evidence type="ECO:0000256" key="1">
    <source>
        <dbReference type="SAM" id="MobiDB-lite"/>
    </source>
</evidence>
<feature type="compositionally biased region" description="Polar residues" evidence="1">
    <location>
        <begin position="86"/>
        <end position="96"/>
    </location>
</feature>
<feature type="region of interest" description="Disordered" evidence="1">
    <location>
        <begin position="120"/>
        <end position="159"/>
    </location>
</feature>
<feature type="compositionally biased region" description="Basic residues" evidence="1">
    <location>
        <begin position="137"/>
        <end position="150"/>
    </location>
</feature>